<dbReference type="AlphaFoldDB" id="A0A1G6MUH5"/>
<dbReference type="OrthoDB" id="9814380at2"/>
<keyword evidence="1" id="KW-0732">Signal</keyword>
<dbReference type="InterPro" id="IPR013320">
    <property type="entry name" value="ConA-like_dom_sf"/>
</dbReference>
<proteinExistence type="predicted"/>
<dbReference type="SUPFAM" id="SSF49899">
    <property type="entry name" value="Concanavalin A-like lectins/glucanases"/>
    <property type="match status" value="1"/>
</dbReference>
<dbReference type="EMBL" id="FMYP01000038">
    <property type="protein sequence ID" value="SDC58884.1"/>
    <property type="molecule type" value="Genomic_DNA"/>
</dbReference>
<dbReference type="GO" id="GO:0030246">
    <property type="term" value="F:carbohydrate binding"/>
    <property type="evidence" value="ECO:0007669"/>
    <property type="project" value="UniProtKB-KW"/>
</dbReference>
<accession>A0A1G6MUH5</accession>
<dbReference type="Pfam" id="PF13385">
    <property type="entry name" value="Laminin_G_3"/>
    <property type="match status" value="1"/>
</dbReference>
<gene>
    <name evidence="2" type="ORF">SAMN05216323_103828</name>
</gene>
<organism evidence="2 3">
    <name type="scientific">Williamwhitmania taraxaci</name>
    <dbReference type="NCBI Taxonomy" id="1640674"/>
    <lineage>
        <taxon>Bacteria</taxon>
        <taxon>Pseudomonadati</taxon>
        <taxon>Bacteroidota</taxon>
        <taxon>Bacteroidia</taxon>
        <taxon>Bacteroidales</taxon>
        <taxon>Williamwhitmaniaceae</taxon>
        <taxon>Williamwhitmania</taxon>
    </lineage>
</organism>
<dbReference type="RefSeq" id="WP_092438835.1">
    <property type="nucleotide sequence ID" value="NZ_FMYP01000038.1"/>
</dbReference>
<evidence type="ECO:0000256" key="1">
    <source>
        <dbReference type="SAM" id="SignalP"/>
    </source>
</evidence>
<evidence type="ECO:0000313" key="2">
    <source>
        <dbReference type="EMBL" id="SDC58884.1"/>
    </source>
</evidence>
<name>A0A1G6MUH5_9BACT</name>
<feature type="chain" id="PRO_5011643304" evidence="1">
    <location>
        <begin position="23"/>
        <end position="280"/>
    </location>
</feature>
<protein>
    <submittedName>
        <fullName evidence="2">Concanavalin A-like lectin/glucanases superfamily protein</fullName>
    </submittedName>
</protein>
<dbReference type="STRING" id="1640674.SAMN05216323_103828"/>
<dbReference type="PROSITE" id="PS51257">
    <property type="entry name" value="PROKAR_LIPOPROTEIN"/>
    <property type="match status" value="1"/>
</dbReference>
<reference evidence="2 3" key="1">
    <citation type="submission" date="2016-09" db="EMBL/GenBank/DDBJ databases">
        <authorList>
            <person name="Capua I."/>
            <person name="De Benedictis P."/>
            <person name="Joannis T."/>
            <person name="Lombin L.H."/>
            <person name="Cattoli G."/>
        </authorList>
    </citation>
    <scope>NUCLEOTIDE SEQUENCE [LARGE SCALE GENOMIC DNA]</scope>
    <source>
        <strain evidence="2 3">A7P-90m</strain>
    </source>
</reference>
<feature type="signal peptide" evidence="1">
    <location>
        <begin position="1"/>
        <end position="22"/>
    </location>
</feature>
<sequence>MKHTKFFLMAAIGLAVSFASCSKDDSDNNDDNNNVTNIADTVAVNNLIAYFKFNGDVVDKKGQIATNNGVTFTTDRFATASKAYKGGAAAYAEVVPSAKLKTMASMTYSVWLRSQKLDGGAAFIFTLIDPAIDWNAGIGLWQEGDNRMDTLRFKGFTMHKSSAVYTWLDTKYGKTDKTLFPTSKWFQVAYTYNSSDGIRAFYLNGSKVLQDTIKFVDAPMGAITIPATATNFFIGKNPNTSQGWIVNYLGDMDDLRFYDKALTSGQIDALYRGEKDAEGE</sequence>
<dbReference type="GO" id="GO:0005975">
    <property type="term" value="P:carbohydrate metabolic process"/>
    <property type="evidence" value="ECO:0007669"/>
    <property type="project" value="UniProtKB-ARBA"/>
</dbReference>
<dbReference type="Proteomes" id="UP000199452">
    <property type="component" value="Unassembled WGS sequence"/>
</dbReference>
<dbReference type="GO" id="GO:0004553">
    <property type="term" value="F:hydrolase activity, hydrolyzing O-glycosyl compounds"/>
    <property type="evidence" value="ECO:0007669"/>
    <property type="project" value="UniProtKB-ARBA"/>
</dbReference>
<keyword evidence="3" id="KW-1185">Reference proteome</keyword>
<evidence type="ECO:0000313" key="3">
    <source>
        <dbReference type="Proteomes" id="UP000199452"/>
    </source>
</evidence>
<keyword evidence="2" id="KW-0430">Lectin</keyword>
<dbReference type="Gene3D" id="2.60.120.200">
    <property type="match status" value="1"/>
</dbReference>